<name>A0A8J6HXU2_TENMO</name>
<sequence length="286" mass="31349">MDEEIMPWRLSLHKFLFNKVLIGDNIATCPMVVMCRHLTGAPELLHLNVERASKPHHLYHRPLTRPFGEANLAARSCHFHLLHPRTFPGWMATQLARSEPPAASSDSRQSLMLPFVMVGELGWPLRLDLIAVVPSNRESIILIREKSNEIDAELIATDGAEEATPTRERSAEFVGRAGPAAPTGKFTTSSWSSLLGPGRRRPRGPLPRPGEQQVHKSLAASGVGIPSGTTDVGEAFRHRAKQLNPGSQPTPPMVDSDVHVYRKRTLAAKLQPVRHAQGPGSSPISV</sequence>
<dbReference type="EMBL" id="JABDTM020000304">
    <property type="protein sequence ID" value="KAH0822675.1"/>
    <property type="molecule type" value="Genomic_DNA"/>
</dbReference>
<protein>
    <submittedName>
        <fullName evidence="2">Uncharacterized protein</fullName>
    </submittedName>
</protein>
<evidence type="ECO:0000313" key="2">
    <source>
        <dbReference type="EMBL" id="KAH0822675.1"/>
    </source>
</evidence>
<dbReference type="Proteomes" id="UP000719412">
    <property type="component" value="Unassembled WGS sequence"/>
</dbReference>
<evidence type="ECO:0000256" key="1">
    <source>
        <dbReference type="SAM" id="MobiDB-lite"/>
    </source>
</evidence>
<dbReference type="AlphaFoldDB" id="A0A8J6HXU2"/>
<keyword evidence="3" id="KW-1185">Reference proteome</keyword>
<accession>A0A8J6HXU2</accession>
<evidence type="ECO:0000313" key="3">
    <source>
        <dbReference type="Proteomes" id="UP000719412"/>
    </source>
</evidence>
<feature type="region of interest" description="Disordered" evidence="1">
    <location>
        <begin position="161"/>
        <end position="231"/>
    </location>
</feature>
<gene>
    <name evidence="2" type="ORF">GEV33_000116</name>
</gene>
<reference evidence="2" key="1">
    <citation type="journal article" date="2020" name="J Insects Food Feed">
        <title>The yellow mealworm (Tenebrio molitor) genome: a resource for the emerging insects as food and feed industry.</title>
        <authorList>
            <person name="Eriksson T."/>
            <person name="Andere A."/>
            <person name="Kelstrup H."/>
            <person name="Emery V."/>
            <person name="Picard C."/>
        </authorList>
    </citation>
    <scope>NUCLEOTIDE SEQUENCE</scope>
    <source>
        <strain evidence="2">Stoneville</strain>
        <tissue evidence="2">Whole head</tissue>
    </source>
</reference>
<reference evidence="2" key="2">
    <citation type="submission" date="2021-08" db="EMBL/GenBank/DDBJ databases">
        <authorList>
            <person name="Eriksson T."/>
        </authorList>
    </citation>
    <scope>NUCLEOTIDE SEQUENCE</scope>
    <source>
        <strain evidence="2">Stoneville</strain>
        <tissue evidence="2">Whole head</tissue>
    </source>
</reference>
<proteinExistence type="predicted"/>
<comment type="caution">
    <text evidence="2">The sequence shown here is derived from an EMBL/GenBank/DDBJ whole genome shotgun (WGS) entry which is preliminary data.</text>
</comment>
<organism evidence="2 3">
    <name type="scientific">Tenebrio molitor</name>
    <name type="common">Yellow mealworm beetle</name>
    <dbReference type="NCBI Taxonomy" id="7067"/>
    <lineage>
        <taxon>Eukaryota</taxon>
        <taxon>Metazoa</taxon>
        <taxon>Ecdysozoa</taxon>
        <taxon>Arthropoda</taxon>
        <taxon>Hexapoda</taxon>
        <taxon>Insecta</taxon>
        <taxon>Pterygota</taxon>
        <taxon>Neoptera</taxon>
        <taxon>Endopterygota</taxon>
        <taxon>Coleoptera</taxon>
        <taxon>Polyphaga</taxon>
        <taxon>Cucujiformia</taxon>
        <taxon>Tenebrionidae</taxon>
        <taxon>Tenebrio</taxon>
    </lineage>
</organism>